<accession>A0A9W6MQY3</accession>
<reference evidence="1" key="2">
    <citation type="submission" date="2023-01" db="EMBL/GenBank/DDBJ databases">
        <authorList>
            <person name="Sun Q."/>
            <person name="Evtushenko L."/>
        </authorList>
    </citation>
    <scope>NUCLEOTIDE SEQUENCE</scope>
    <source>
        <strain evidence="1">VKM B-1606</strain>
    </source>
</reference>
<dbReference type="EMBL" id="BSFF01000001">
    <property type="protein sequence ID" value="GLK54687.1"/>
    <property type="molecule type" value="Genomic_DNA"/>
</dbReference>
<reference evidence="1" key="1">
    <citation type="journal article" date="2014" name="Int. J. Syst. Evol. Microbiol.">
        <title>Complete genome sequence of Corynebacterium casei LMG S-19264T (=DSM 44701T), isolated from a smear-ripened cheese.</title>
        <authorList>
            <consortium name="US DOE Joint Genome Institute (JGI-PGF)"/>
            <person name="Walter F."/>
            <person name="Albersmeier A."/>
            <person name="Kalinowski J."/>
            <person name="Ruckert C."/>
        </authorList>
    </citation>
    <scope>NUCLEOTIDE SEQUENCE</scope>
    <source>
        <strain evidence="1">VKM B-1606</strain>
    </source>
</reference>
<evidence type="ECO:0000313" key="1">
    <source>
        <dbReference type="EMBL" id="GLK54687.1"/>
    </source>
</evidence>
<evidence type="ECO:0000313" key="2">
    <source>
        <dbReference type="Proteomes" id="UP001143400"/>
    </source>
</evidence>
<dbReference type="InterPro" id="IPR018697">
    <property type="entry name" value="DUF2199"/>
</dbReference>
<dbReference type="AlphaFoldDB" id="A0A9W6MQY3"/>
<organism evidence="1 2">
    <name type="scientific">Methylopila capsulata</name>
    <dbReference type="NCBI Taxonomy" id="61654"/>
    <lineage>
        <taxon>Bacteria</taxon>
        <taxon>Pseudomonadati</taxon>
        <taxon>Pseudomonadota</taxon>
        <taxon>Alphaproteobacteria</taxon>
        <taxon>Hyphomicrobiales</taxon>
        <taxon>Methylopilaceae</taxon>
        <taxon>Methylopila</taxon>
    </lineage>
</organism>
<comment type="caution">
    <text evidence="1">The sequence shown here is derived from an EMBL/GenBank/DDBJ whole genome shotgun (WGS) entry which is preliminary data.</text>
</comment>
<protein>
    <recommendedName>
        <fullName evidence="3">DUF2199 domain-containing protein</fullName>
    </recommendedName>
</protein>
<dbReference type="Pfam" id="PF09965">
    <property type="entry name" value="DUF2199"/>
    <property type="match status" value="1"/>
</dbReference>
<proteinExistence type="predicted"/>
<sequence>MRELTSDRGRAMALYRWSCACCGVEHDELPTCWSVPSPFDLLPEEERERRAIFNRDSGILDDKTFYVRGGIYIPIHGMDEPLAWDVWVSLSEASWNAMAETWDDPDRHETTGPFFGWLHSSLPYAEETRSLKTMVHIQPPGQIPWIEVEPTAHPLAIEQEFGVTVERVAEIAARLLAH</sequence>
<evidence type="ECO:0008006" key="3">
    <source>
        <dbReference type="Google" id="ProtNLM"/>
    </source>
</evidence>
<gene>
    <name evidence="1" type="ORF">GCM10008170_07060</name>
</gene>
<dbReference type="Proteomes" id="UP001143400">
    <property type="component" value="Unassembled WGS sequence"/>
</dbReference>
<name>A0A9W6MQY3_9HYPH</name>